<evidence type="ECO:0000313" key="4">
    <source>
        <dbReference type="Proteomes" id="UP000001502"/>
    </source>
</evidence>
<dbReference type="Pfam" id="PF01569">
    <property type="entry name" value="PAP2"/>
    <property type="match status" value="1"/>
</dbReference>
<feature type="transmembrane region" description="Helical" evidence="1">
    <location>
        <begin position="203"/>
        <end position="221"/>
    </location>
</feature>
<feature type="transmembrane region" description="Helical" evidence="1">
    <location>
        <begin position="27"/>
        <end position="47"/>
    </location>
</feature>
<sequence length="235" mass="26731">MGHRIWIDLHSFATDFEKNMKNKQQHWAKASFALLIFVILGYVIRFYPQQLTGFDSALQSTIRGDLPAPLTAFFTKVTHVMDTKIIVIWVGLLLAVFACKKWYSEALFLGSNLVLTGLLVLLLKNIYQRPRPSILHLVEEKGFSFPSGHSLASTLVLGSLILMIGQHVKHKTARYCLQGLLVMGIVTIVVSRIYVGVHYPSDVLGSMILGFAVLQFEYPLYDRLRFQWRFTGKQK</sequence>
<evidence type="ECO:0000313" key="3">
    <source>
        <dbReference type="EMBL" id="AEH56051.1"/>
    </source>
</evidence>
<dbReference type="SUPFAM" id="SSF48317">
    <property type="entry name" value="Acid phosphatase/Vanadium-dependent haloperoxidase"/>
    <property type="match status" value="1"/>
</dbReference>
<evidence type="ECO:0000259" key="2">
    <source>
        <dbReference type="SMART" id="SM00014"/>
    </source>
</evidence>
<dbReference type="AlphaFoldDB" id="F8DJJ0"/>
<feature type="domain" description="Phosphatidic acid phosphatase type 2/haloperoxidase" evidence="2">
    <location>
        <begin position="106"/>
        <end position="218"/>
    </location>
</feature>
<dbReference type="HOGENOM" id="CLU_072573_3_3_9"/>
<dbReference type="PANTHER" id="PTHR14969:SF13">
    <property type="entry name" value="AT30094P"/>
    <property type="match status" value="1"/>
</dbReference>
<evidence type="ECO:0000256" key="1">
    <source>
        <dbReference type="SAM" id="Phobius"/>
    </source>
</evidence>
<organism evidence="3 4">
    <name type="scientific">Streptococcus parasanguinis (strain ATCC 15912 / DSM 6778 / CIP 104372 / LMG 14537)</name>
    <dbReference type="NCBI Taxonomy" id="760570"/>
    <lineage>
        <taxon>Bacteria</taxon>
        <taxon>Bacillati</taxon>
        <taxon>Bacillota</taxon>
        <taxon>Bacilli</taxon>
        <taxon>Lactobacillales</taxon>
        <taxon>Streptococcaceae</taxon>
        <taxon>Streptococcus</taxon>
    </lineage>
</organism>
<accession>F8DJJ0</accession>
<name>F8DJJ0_STREP</name>
<feature type="transmembrane region" description="Helical" evidence="1">
    <location>
        <begin position="83"/>
        <end position="99"/>
    </location>
</feature>
<reference evidence="4" key="1">
    <citation type="submission" date="2011-06" db="EMBL/GenBank/DDBJ databases">
        <title>Complete sequence of Streptococcus parasanguinis strain ATCC 15912.</title>
        <authorList>
            <person name="Muzny D."/>
            <person name="Qin X."/>
            <person name="Buhay C."/>
            <person name="Dugan-Rocha S."/>
            <person name="Ding Y."/>
            <person name="Chen G."/>
            <person name="Hawes A."/>
            <person name="Holder M."/>
            <person name="Jhangiani S."/>
            <person name="Johnson A."/>
            <person name="Khan Z."/>
            <person name="Li Z."/>
            <person name="Liu W."/>
            <person name="Liu X."/>
            <person name="Perez L."/>
            <person name="Shen H."/>
            <person name="Wang Q."/>
            <person name="Watt J."/>
            <person name="Xi L."/>
            <person name="Xin Y."/>
            <person name="Zhou J."/>
            <person name="Deng J."/>
            <person name="Jiang H."/>
            <person name="Liu Y."/>
            <person name="Qu J."/>
            <person name="Song X.-Z."/>
            <person name="Zhang L."/>
            <person name="Villasana D."/>
            <person name="Johnson A."/>
            <person name="Liu J."/>
            <person name="Liyanage D."/>
            <person name="Lorensuhewa L."/>
            <person name="Robinson T."/>
            <person name="Song A."/>
            <person name="Song B.-B."/>
            <person name="Dinh H."/>
            <person name="Thornton R."/>
            <person name="Coyle M."/>
            <person name="Francisco L."/>
            <person name="Jackson L."/>
            <person name="Javaid M."/>
            <person name="Korchina V."/>
            <person name="Kovar C."/>
            <person name="Mata R."/>
            <person name="Mathew T."/>
            <person name="Ngo R."/>
            <person name="Nguyen L."/>
            <person name="Nguyen N."/>
            <person name="Okwuonu G."/>
            <person name="Ongeri F."/>
            <person name="Pham C."/>
            <person name="Simmons D."/>
            <person name="Wilczek-Boney K."/>
            <person name="Hale W."/>
            <person name="Jakkamsetti A."/>
            <person name="Pham P."/>
            <person name="Ruth R."/>
            <person name="San Lucas F."/>
            <person name="Warren J."/>
            <person name="Zhang J."/>
            <person name="Zhao Z."/>
            <person name="Zhou C."/>
            <person name="Zhu D."/>
            <person name="Lee S."/>
            <person name="Bess C."/>
            <person name="Blankenburg K."/>
            <person name="Forbes L."/>
            <person name="Fu Q."/>
            <person name="Gubbala S."/>
            <person name="Hirani K."/>
            <person name="Jayaseelan J.C."/>
            <person name="Lara F."/>
            <person name="Munidasa M."/>
            <person name="Palculict T."/>
            <person name="Patil S."/>
            <person name="Pu L.-L."/>
            <person name="Saada N."/>
            <person name="Tang L."/>
            <person name="Weissenberger G."/>
            <person name="Zhu Y."/>
            <person name="Hemphill L."/>
            <person name="Shang Y."/>
            <person name="Youmans B."/>
            <person name="Ayvaz T."/>
            <person name="Ross M."/>
            <person name="Santibanez J."/>
            <person name="Aqrawi P."/>
            <person name="Gross S."/>
            <person name="Joshi V."/>
            <person name="Fowler G."/>
            <person name="Nazareth L."/>
            <person name="Reid J."/>
            <person name="Worley K."/>
            <person name="Petrosino J."/>
            <person name="Highlander S."/>
            <person name="Gibbs R."/>
        </authorList>
    </citation>
    <scope>NUCLEOTIDE SEQUENCE [LARGE SCALE GENOMIC DNA]</scope>
    <source>
        <strain evidence="4">ATCC 15912 / DSM 6778 / CIP 104372 / LMG 14537</strain>
    </source>
</reference>
<proteinExistence type="predicted"/>
<dbReference type="SMART" id="SM00014">
    <property type="entry name" value="acidPPc"/>
    <property type="match status" value="1"/>
</dbReference>
<feature type="transmembrane region" description="Helical" evidence="1">
    <location>
        <begin position="106"/>
        <end position="127"/>
    </location>
</feature>
<dbReference type="EMBL" id="CP002843">
    <property type="protein sequence ID" value="AEH56051.1"/>
    <property type="molecule type" value="Genomic_DNA"/>
</dbReference>
<dbReference type="InterPro" id="IPR036938">
    <property type="entry name" value="PAP2/HPO_sf"/>
</dbReference>
<keyword evidence="1" id="KW-1133">Transmembrane helix</keyword>
<dbReference type="CDD" id="cd03392">
    <property type="entry name" value="PAP2_like_2"/>
    <property type="match status" value="1"/>
</dbReference>
<feature type="transmembrane region" description="Helical" evidence="1">
    <location>
        <begin position="177"/>
        <end position="197"/>
    </location>
</feature>
<dbReference type="InterPro" id="IPR000326">
    <property type="entry name" value="PAP2/HPO"/>
</dbReference>
<protein>
    <submittedName>
        <fullName evidence="3">PAP2 family protein</fullName>
    </submittedName>
</protein>
<dbReference type="Gene3D" id="1.20.144.10">
    <property type="entry name" value="Phosphatidic acid phosphatase type 2/haloperoxidase"/>
    <property type="match status" value="2"/>
</dbReference>
<keyword evidence="1" id="KW-0472">Membrane</keyword>
<keyword evidence="1" id="KW-0812">Transmembrane</keyword>
<gene>
    <name evidence="3" type="ordered locus">HMPREF0833_11020</name>
</gene>
<dbReference type="KEGG" id="scp:HMPREF0833_11020"/>
<dbReference type="PANTHER" id="PTHR14969">
    <property type="entry name" value="SPHINGOSINE-1-PHOSPHATE PHOSPHOHYDROLASE"/>
    <property type="match status" value="1"/>
</dbReference>
<feature type="transmembrane region" description="Helical" evidence="1">
    <location>
        <begin position="147"/>
        <end position="165"/>
    </location>
</feature>
<dbReference type="Proteomes" id="UP000001502">
    <property type="component" value="Chromosome"/>
</dbReference>